<dbReference type="GO" id="GO:0005576">
    <property type="term" value="C:extracellular region"/>
    <property type="evidence" value="ECO:0007669"/>
    <property type="project" value="TreeGrafter"/>
</dbReference>
<protein>
    <recommendedName>
        <fullName evidence="10">NHL repeat containing protein</fullName>
    </recommendedName>
</protein>
<keyword evidence="5" id="KW-0812">Transmembrane</keyword>
<accession>A0A815BLC2</accession>
<evidence type="ECO:0000256" key="5">
    <source>
        <dbReference type="SAM" id="Phobius"/>
    </source>
</evidence>
<proteinExistence type="predicted"/>
<keyword evidence="8" id="KW-1185">Reference proteome</keyword>
<dbReference type="PROSITE" id="PS51125">
    <property type="entry name" value="NHL"/>
    <property type="match status" value="1"/>
</dbReference>
<feature type="transmembrane region" description="Helical" evidence="5">
    <location>
        <begin position="32"/>
        <end position="53"/>
    </location>
</feature>
<dbReference type="PANTHER" id="PTHR10680">
    <property type="entry name" value="PEPTIDYL-GLYCINE ALPHA-AMIDATING MONOOXYGENASE"/>
    <property type="match status" value="1"/>
</dbReference>
<name>A0A815BLC2_9BILA</name>
<dbReference type="InterPro" id="IPR011042">
    <property type="entry name" value="6-blade_b-propeller_TolB-like"/>
</dbReference>
<dbReference type="InterPro" id="IPR001258">
    <property type="entry name" value="NHL_repeat"/>
</dbReference>
<keyword evidence="2" id="KW-0677">Repeat</keyword>
<evidence type="ECO:0000256" key="4">
    <source>
        <dbReference type="PROSITE-ProRule" id="PRU00504"/>
    </source>
</evidence>
<dbReference type="PANTHER" id="PTHR10680:SF14">
    <property type="entry name" value="PEPTIDYL-GLYCINE ALPHA-AMIDATING MONOOXYGENASE"/>
    <property type="match status" value="1"/>
</dbReference>
<organism evidence="6 9">
    <name type="scientific">Adineta steineri</name>
    <dbReference type="NCBI Taxonomy" id="433720"/>
    <lineage>
        <taxon>Eukaryota</taxon>
        <taxon>Metazoa</taxon>
        <taxon>Spiralia</taxon>
        <taxon>Gnathifera</taxon>
        <taxon>Rotifera</taxon>
        <taxon>Eurotatoria</taxon>
        <taxon>Bdelloidea</taxon>
        <taxon>Adinetida</taxon>
        <taxon>Adinetidae</taxon>
        <taxon>Adineta</taxon>
    </lineage>
</organism>
<evidence type="ECO:0000256" key="1">
    <source>
        <dbReference type="ARBA" id="ARBA00022729"/>
    </source>
</evidence>
<evidence type="ECO:0000256" key="3">
    <source>
        <dbReference type="ARBA" id="ARBA00023180"/>
    </source>
</evidence>
<keyword evidence="5" id="KW-0472">Membrane</keyword>
<evidence type="ECO:0000313" key="9">
    <source>
        <dbReference type="Proteomes" id="UP000663877"/>
    </source>
</evidence>
<keyword evidence="1" id="KW-0732">Signal</keyword>
<dbReference type="AlphaFoldDB" id="A0A815BLC2"/>
<dbReference type="CDD" id="cd05819">
    <property type="entry name" value="NHL"/>
    <property type="match status" value="1"/>
</dbReference>
<evidence type="ECO:0000313" key="6">
    <source>
        <dbReference type="EMBL" id="CAF1274297.1"/>
    </source>
</evidence>
<dbReference type="SUPFAM" id="SSF101898">
    <property type="entry name" value="NHL repeat"/>
    <property type="match status" value="1"/>
</dbReference>
<keyword evidence="5" id="KW-1133">Transmembrane helix</keyword>
<dbReference type="Proteomes" id="UP000663832">
    <property type="component" value="Unassembled WGS sequence"/>
</dbReference>
<dbReference type="OrthoDB" id="415678at2759"/>
<dbReference type="Proteomes" id="UP000663877">
    <property type="component" value="Unassembled WGS sequence"/>
</dbReference>
<feature type="repeat" description="NHL" evidence="4">
    <location>
        <begin position="355"/>
        <end position="396"/>
    </location>
</feature>
<dbReference type="EMBL" id="CAJNOI010000420">
    <property type="protein sequence ID" value="CAF1274297.1"/>
    <property type="molecule type" value="Genomic_DNA"/>
</dbReference>
<dbReference type="SUPFAM" id="SSF63829">
    <property type="entry name" value="Calcium-dependent phosphotriesterase"/>
    <property type="match status" value="1"/>
</dbReference>
<evidence type="ECO:0000313" key="8">
    <source>
        <dbReference type="Proteomes" id="UP000663832"/>
    </source>
</evidence>
<evidence type="ECO:0008006" key="10">
    <source>
        <dbReference type="Google" id="ProtNLM"/>
    </source>
</evidence>
<reference evidence="6" key="1">
    <citation type="submission" date="2021-02" db="EMBL/GenBank/DDBJ databases">
        <authorList>
            <person name="Nowell W R."/>
        </authorList>
    </citation>
    <scope>NUCLEOTIDE SEQUENCE</scope>
</reference>
<dbReference type="Gene3D" id="2.120.10.30">
    <property type="entry name" value="TolB, C-terminal domain"/>
    <property type="match status" value="3"/>
</dbReference>
<gene>
    <name evidence="6" type="ORF">BJG266_LOCUS30842</name>
    <name evidence="7" type="ORF">QVE165_LOCUS47751</name>
</gene>
<evidence type="ECO:0000313" key="7">
    <source>
        <dbReference type="EMBL" id="CAF1559141.1"/>
    </source>
</evidence>
<comment type="caution">
    <text evidence="6">The sequence shown here is derived from an EMBL/GenBank/DDBJ whole genome shotgun (WGS) entry which is preliminary data.</text>
</comment>
<dbReference type="EMBL" id="CAJNOM010000768">
    <property type="protein sequence ID" value="CAF1559141.1"/>
    <property type="molecule type" value="Genomic_DNA"/>
</dbReference>
<dbReference type="Pfam" id="PF01436">
    <property type="entry name" value="NHL"/>
    <property type="match status" value="1"/>
</dbReference>
<evidence type="ECO:0000256" key="2">
    <source>
        <dbReference type="ARBA" id="ARBA00022737"/>
    </source>
</evidence>
<sequence>MNNRVEPDESVEVNSNTTRLRAIYEHFQKRKLIWIIFFIVLIVVIILVSTITATMKKTKREKPSTTTTTEESTMEGIITSELLTTTNEQFDSSVMIDNNTKWKQNASTVAGGNMPGSGINQLNGPQGIYIDNDDQSIYIADTGNYRIVRWKLGANNGEMVAGGNGPGPETNQLSMPVDVLLDKHKKYLIICDALINQRVMRWYRQNNPDPEILISHIACWGLAIDNNGDLYISDQGKHQVIRWREGDKEGTVVAGGHEPGNRFDQLTQPMYIFVDKYHSVYIADSMNNRVMKWKKNATEGSLVAPGQVSNVNPNSLVQPISVIVDQMGNAYVSTFGNFQIMRWSPDATAGVPVAGEKIEVSGPTQFLMPNDLSFDRHGNLYVVDMAHGRIQKFDIDRG</sequence>
<keyword evidence="3" id="KW-0325">Glycoprotein</keyword>